<evidence type="ECO:0000256" key="1">
    <source>
        <dbReference type="SAM" id="Phobius"/>
    </source>
</evidence>
<dbReference type="Proteomes" id="UP000321773">
    <property type="component" value="Unassembled WGS sequence"/>
</dbReference>
<gene>
    <name evidence="2" type="ORF">HMI01_18310</name>
    <name evidence="3" type="ORF">SAMN05421668_11939</name>
</gene>
<feature type="transmembrane region" description="Helical" evidence="1">
    <location>
        <begin position="7"/>
        <end position="25"/>
    </location>
</feature>
<name>A0A1I6TYE9_9BACI</name>
<feature type="transmembrane region" description="Helical" evidence="1">
    <location>
        <begin position="70"/>
        <end position="90"/>
    </location>
</feature>
<dbReference type="EMBL" id="BJWJ01000018">
    <property type="protein sequence ID" value="GEM04843.1"/>
    <property type="molecule type" value="Genomic_DNA"/>
</dbReference>
<keyword evidence="1" id="KW-1133">Transmembrane helix</keyword>
<dbReference type="AlphaFoldDB" id="A0A1I6TYE9"/>
<organism evidence="3 4">
    <name type="scientific">Halolactibacillus miurensis</name>
    <dbReference type="NCBI Taxonomy" id="306541"/>
    <lineage>
        <taxon>Bacteria</taxon>
        <taxon>Bacillati</taxon>
        <taxon>Bacillota</taxon>
        <taxon>Bacilli</taxon>
        <taxon>Bacillales</taxon>
        <taxon>Bacillaceae</taxon>
        <taxon>Halolactibacillus</taxon>
    </lineage>
</organism>
<evidence type="ECO:0000313" key="4">
    <source>
        <dbReference type="Proteomes" id="UP000199139"/>
    </source>
</evidence>
<dbReference type="RefSeq" id="WP_062322056.1">
    <property type="nucleotide sequence ID" value="NZ_BJWJ01000018.1"/>
</dbReference>
<dbReference type="InterPro" id="IPR021299">
    <property type="entry name" value="DUF2871"/>
</dbReference>
<keyword evidence="1" id="KW-0472">Membrane</keyword>
<protein>
    <submittedName>
        <fullName evidence="2">Membrane protein</fullName>
    </submittedName>
</protein>
<evidence type="ECO:0000313" key="2">
    <source>
        <dbReference type="EMBL" id="GEM04843.1"/>
    </source>
</evidence>
<dbReference type="STRING" id="306541.SAMN05421668_11939"/>
<keyword evidence="5" id="KW-1185">Reference proteome</keyword>
<evidence type="ECO:0000313" key="3">
    <source>
        <dbReference type="EMBL" id="SFS94164.1"/>
    </source>
</evidence>
<feature type="transmembrane region" description="Helical" evidence="1">
    <location>
        <begin position="110"/>
        <end position="129"/>
    </location>
</feature>
<dbReference type="OrthoDB" id="1644899at2"/>
<keyword evidence="1" id="KW-0812">Transmembrane</keyword>
<sequence length="135" mass="14942">MKHYLNAAIVYTILGLTSGVFYREFTKLSGYTESTRLSLIHGHYISLGLFFFLFLLILEKQFAWSRFPKTKGLVIGYHIGLNISIIGFLIRGVTEVLGTTMSSALNASISGISGIGHIVLAVTLIMILFRVKKAL</sequence>
<dbReference type="EMBL" id="FPAI01000019">
    <property type="protein sequence ID" value="SFS94164.1"/>
    <property type="molecule type" value="Genomic_DNA"/>
</dbReference>
<proteinExistence type="predicted"/>
<evidence type="ECO:0000313" key="5">
    <source>
        <dbReference type="Proteomes" id="UP000321773"/>
    </source>
</evidence>
<reference evidence="2 5" key="2">
    <citation type="submission" date="2019-07" db="EMBL/GenBank/DDBJ databases">
        <title>Whole genome shotgun sequence of Halolactibacillus miurensis NBRC 100873.</title>
        <authorList>
            <person name="Hosoyama A."/>
            <person name="Uohara A."/>
            <person name="Ohji S."/>
            <person name="Ichikawa N."/>
        </authorList>
    </citation>
    <scope>NUCLEOTIDE SEQUENCE [LARGE SCALE GENOMIC DNA]</scope>
    <source>
        <strain evidence="2 5">NBRC 100873</strain>
    </source>
</reference>
<feature type="transmembrane region" description="Helical" evidence="1">
    <location>
        <begin position="37"/>
        <end position="58"/>
    </location>
</feature>
<dbReference type="Proteomes" id="UP000199139">
    <property type="component" value="Unassembled WGS sequence"/>
</dbReference>
<accession>A0A1I6TYE9</accession>
<dbReference type="Pfam" id="PF11070">
    <property type="entry name" value="DUF2871"/>
    <property type="match status" value="1"/>
</dbReference>
<reference evidence="3 4" key="1">
    <citation type="submission" date="2016-10" db="EMBL/GenBank/DDBJ databases">
        <authorList>
            <person name="de Groot N.N."/>
        </authorList>
    </citation>
    <scope>NUCLEOTIDE SEQUENCE [LARGE SCALE GENOMIC DNA]</scope>
    <source>
        <strain evidence="3 4">DSM 17074</strain>
    </source>
</reference>